<evidence type="ECO:0000256" key="2">
    <source>
        <dbReference type="ARBA" id="ARBA00022989"/>
    </source>
</evidence>
<keyword evidence="2 4" id="KW-1133">Transmembrane helix</keyword>
<feature type="transmembrane region" description="Helical" evidence="4">
    <location>
        <begin position="43"/>
        <end position="66"/>
    </location>
</feature>
<sequence length="105" mass="11370">MTQLDGFRARATGPRCGPVGAPRNDGWGEIADRRARCYLPPMAFILSTFILPAAAGAVALVLLLGLVNMMRGGSPNTSQKLMRWRVLLQFVAIVIAMIAVWAMGR</sequence>
<dbReference type="PROSITE" id="PS51503">
    <property type="entry name" value="HIG1"/>
    <property type="match status" value="1"/>
</dbReference>
<dbReference type="Pfam" id="PF04588">
    <property type="entry name" value="HIG_1_N"/>
    <property type="match status" value="1"/>
</dbReference>
<dbReference type="InterPro" id="IPR007667">
    <property type="entry name" value="Hypoxia_induced_domain"/>
</dbReference>
<dbReference type="NCBIfam" id="NF033233">
    <property type="entry name" value="twin_helix"/>
    <property type="match status" value="1"/>
</dbReference>
<organism evidence="6 7">
    <name type="scientific">Bradyrhizobium diazoefficiens SEMIA 5080</name>
    <dbReference type="NCBI Taxonomy" id="754504"/>
    <lineage>
        <taxon>Bacteria</taxon>
        <taxon>Pseudomonadati</taxon>
        <taxon>Pseudomonadota</taxon>
        <taxon>Alphaproteobacteria</taxon>
        <taxon>Hyphomicrobiales</taxon>
        <taxon>Nitrobacteraceae</taxon>
        <taxon>Bradyrhizobium</taxon>
    </lineage>
</organism>
<evidence type="ECO:0000256" key="4">
    <source>
        <dbReference type="SAM" id="Phobius"/>
    </source>
</evidence>
<keyword evidence="3 4" id="KW-0472">Membrane</keyword>
<name>A0A837C909_9BRAD</name>
<dbReference type="Proteomes" id="UP000024900">
    <property type="component" value="Unassembled WGS sequence"/>
</dbReference>
<evidence type="ECO:0000256" key="3">
    <source>
        <dbReference type="ARBA" id="ARBA00023136"/>
    </source>
</evidence>
<dbReference type="AlphaFoldDB" id="A0A837C909"/>
<reference evidence="6 7" key="1">
    <citation type="journal article" date="2014" name="BMC Genomics">
        <title>Comparative genomics of Bradyrhizobium japonicum CPAC 15 and Bradyrhizobium diazoefficiens CPAC 7: elite model strains for understanding symbiotic performance with soybean.</title>
        <authorList>
            <person name="Siqueira A.F."/>
            <person name="Ormeno-Orrillo E."/>
            <person name="Souza R.C."/>
            <person name="Rodrigues E.P."/>
            <person name="Almeida L.G."/>
            <person name="Barcellos F.G."/>
            <person name="Batista J.S."/>
            <person name="Nakatami A.S."/>
            <person name="Martinez-Romero E."/>
            <person name="Vasconcelos A.T."/>
            <person name="Hungria M."/>
        </authorList>
    </citation>
    <scope>NUCLEOTIDE SEQUENCE [LARGE SCALE GENOMIC DNA]</scope>
    <source>
        <strain evidence="6 7">SEMIA 5080</strain>
    </source>
</reference>
<comment type="caution">
    <text evidence="6">The sequence shown here is derived from an EMBL/GenBank/DDBJ whole genome shotgun (WGS) entry which is preliminary data.</text>
</comment>
<feature type="transmembrane region" description="Helical" evidence="4">
    <location>
        <begin position="86"/>
        <end position="104"/>
    </location>
</feature>
<evidence type="ECO:0000256" key="1">
    <source>
        <dbReference type="ARBA" id="ARBA00022692"/>
    </source>
</evidence>
<keyword evidence="1 4" id="KW-0812">Transmembrane</keyword>
<dbReference type="Gene3D" id="6.10.140.1320">
    <property type="match status" value="1"/>
</dbReference>
<proteinExistence type="predicted"/>
<evidence type="ECO:0000313" key="6">
    <source>
        <dbReference type="EMBL" id="KGJ65834.1"/>
    </source>
</evidence>
<protein>
    <recommendedName>
        <fullName evidence="5">HIG1 domain-containing protein</fullName>
    </recommendedName>
</protein>
<accession>A0A837C909</accession>
<evidence type="ECO:0000259" key="5">
    <source>
        <dbReference type="PROSITE" id="PS51503"/>
    </source>
</evidence>
<dbReference type="EMBL" id="ADOU02000007">
    <property type="protein sequence ID" value="KGJ65834.1"/>
    <property type="molecule type" value="Genomic_DNA"/>
</dbReference>
<gene>
    <name evidence="6" type="ORF">BJA5080_02479</name>
</gene>
<evidence type="ECO:0000313" key="7">
    <source>
        <dbReference type="Proteomes" id="UP000024900"/>
    </source>
</evidence>
<feature type="domain" description="HIG1" evidence="5">
    <location>
        <begin position="22"/>
        <end position="105"/>
    </location>
</feature>